<dbReference type="PRINTS" id="PR00985">
    <property type="entry name" value="TRNASYNTHLEU"/>
</dbReference>
<keyword evidence="5 9" id="KW-0067">ATP-binding</keyword>
<dbReference type="InterPro" id="IPR009080">
    <property type="entry name" value="tRNAsynth_Ia_anticodon-bd"/>
</dbReference>
<dbReference type="InterPro" id="IPR015413">
    <property type="entry name" value="Methionyl/Leucyl_tRNA_Synth"/>
</dbReference>
<dbReference type="Gene3D" id="3.40.50.620">
    <property type="entry name" value="HUPs"/>
    <property type="match status" value="3"/>
</dbReference>
<evidence type="ECO:0000313" key="14">
    <source>
        <dbReference type="EMBL" id="MFD0921722.1"/>
    </source>
</evidence>
<gene>
    <name evidence="9 14" type="primary">leuS</name>
    <name evidence="14" type="ORF">ACFQ16_18405</name>
</gene>
<dbReference type="EMBL" id="JBHTIW010000015">
    <property type="protein sequence ID" value="MFD0921722.1"/>
    <property type="molecule type" value="Genomic_DNA"/>
</dbReference>
<dbReference type="Pfam" id="PF13603">
    <property type="entry name" value="tRNA-synt_1_2"/>
    <property type="match status" value="1"/>
</dbReference>
<feature type="domain" description="Leucyl-tRNA synthetase editing" evidence="13">
    <location>
        <begin position="296"/>
        <end position="497"/>
    </location>
</feature>
<evidence type="ECO:0000256" key="4">
    <source>
        <dbReference type="ARBA" id="ARBA00022741"/>
    </source>
</evidence>
<feature type="domain" description="Methionyl/Valyl/Leucyl/Isoleucyl-tRNA synthetase anticodon-binding" evidence="11">
    <location>
        <begin position="804"/>
        <end position="921"/>
    </location>
</feature>
<dbReference type="InterPro" id="IPR001412">
    <property type="entry name" value="aa-tRNA-synth_I_CS"/>
</dbReference>
<reference evidence="15" key="1">
    <citation type="journal article" date="2019" name="Int. J. Syst. Evol. Microbiol.">
        <title>The Global Catalogue of Microorganisms (GCM) 10K type strain sequencing project: providing services to taxonomists for standard genome sequencing and annotation.</title>
        <authorList>
            <consortium name="The Broad Institute Genomics Platform"/>
            <consortium name="The Broad Institute Genome Sequencing Center for Infectious Disease"/>
            <person name="Wu L."/>
            <person name="Ma J."/>
        </authorList>
    </citation>
    <scope>NUCLEOTIDE SEQUENCE [LARGE SCALE GENOMIC DNA]</scope>
    <source>
        <strain evidence="15">CCUG 56401</strain>
    </source>
</reference>
<dbReference type="InterPro" id="IPR013155">
    <property type="entry name" value="M/V/L/I-tRNA-synth_anticd-bd"/>
</dbReference>
<keyword evidence="4 9" id="KW-0547">Nucleotide-binding</keyword>
<dbReference type="RefSeq" id="WP_263250259.1">
    <property type="nucleotide sequence ID" value="NZ_BAABLT010000040.1"/>
</dbReference>
<dbReference type="HAMAP" id="MF_00049_B">
    <property type="entry name" value="Leu_tRNA_synth_B"/>
    <property type="match status" value="1"/>
</dbReference>
<evidence type="ECO:0000256" key="9">
    <source>
        <dbReference type="HAMAP-Rule" id="MF_00049"/>
    </source>
</evidence>
<accession>A0ABW3FTP4</accession>
<dbReference type="SUPFAM" id="SSF50677">
    <property type="entry name" value="ValRS/IleRS/LeuRS editing domain"/>
    <property type="match status" value="1"/>
</dbReference>
<dbReference type="InterPro" id="IPR009008">
    <property type="entry name" value="Val/Leu/Ile-tRNA-synth_edit"/>
</dbReference>
<dbReference type="Pfam" id="PF08264">
    <property type="entry name" value="Anticodon_1"/>
    <property type="match status" value="1"/>
</dbReference>
<feature type="short sequence motif" description="'KMSKS' region" evidence="9">
    <location>
        <begin position="728"/>
        <end position="732"/>
    </location>
</feature>
<evidence type="ECO:0000313" key="15">
    <source>
        <dbReference type="Proteomes" id="UP001597018"/>
    </source>
</evidence>
<comment type="subcellular location">
    <subcellularLocation>
        <location evidence="9">Cytoplasm</location>
    </subcellularLocation>
</comment>
<comment type="caution">
    <text evidence="9">Lacks conserved residue(s) required for the propagation of feature annotation.</text>
</comment>
<dbReference type="EC" id="6.1.1.4" evidence="9"/>
<dbReference type="SUPFAM" id="SSF47323">
    <property type="entry name" value="Anticodon-binding domain of a subclass of class I aminoacyl-tRNA synthetases"/>
    <property type="match status" value="1"/>
</dbReference>
<keyword evidence="7 9" id="KW-0030">Aminoacyl-tRNA synthetase</keyword>
<feature type="binding site" evidence="9">
    <location>
        <position position="731"/>
    </location>
    <ligand>
        <name>ATP</name>
        <dbReference type="ChEBI" id="CHEBI:30616"/>
    </ligand>
</feature>
<evidence type="ECO:0000259" key="13">
    <source>
        <dbReference type="Pfam" id="PF13603"/>
    </source>
</evidence>
<dbReference type="InterPro" id="IPR014729">
    <property type="entry name" value="Rossmann-like_a/b/a_fold"/>
</dbReference>
<evidence type="ECO:0000256" key="3">
    <source>
        <dbReference type="ARBA" id="ARBA00022598"/>
    </source>
</evidence>
<comment type="similarity">
    <text evidence="1 9 10">Belongs to the class-I aminoacyl-tRNA synthetase family.</text>
</comment>
<dbReference type="NCBIfam" id="TIGR00396">
    <property type="entry name" value="leuS_bact"/>
    <property type="match status" value="1"/>
</dbReference>
<dbReference type="GO" id="GO:0004823">
    <property type="term" value="F:leucine-tRNA ligase activity"/>
    <property type="evidence" value="ECO:0007669"/>
    <property type="project" value="UniProtKB-EC"/>
</dbReference>
<evidence type="ECO:0000256" key="6">
    <source>
        <dbReference type="ARBA" id="ARBA00022917"/>
    </source>
</evidence>
<dbReference type="PROSITE" id="PS00178">
    <property type="entry name" value="AA_TRNA_LIGASE_I"/>
    <property type="match status" value="1"/>
</dbReference>
<dbReference type="CDD" id="cd07958">
    <property type="entry name" value="Anticodon_Ia_Leu_BEm"/>
    <property type="match status" value="1"/>
</dbReference>
<dbReference type="InterPro" id="IPR002302">
    <property type="entry name" value="Leu-tRNA-ligase"/>
</dbReference>
<evidence type="ECO:0000256" key="1">
    <source>
        <dbReference type="ARBA" id="ARBA00005594"/>
    </source>
</evidence>
<evidence type="ECO:0000256" key="8">
    <source>
        <dbReference type="ARBA" id="ARBA00047469"/>
    </source>
</evidence>
<evidence type="ECO:0000256" key="7">
    <source>
        <dbReference type="ARBA" id="ARBA00023146"/>
    </source>
</evidence>
<evidence type="ECO:0000256" key="5">
    <source>
        <dbReference type="ARBA" id="ARBA00022840"/>
    </source>
</evidence>
<organism evidence="14 15">
    <name type="scientific">Saccharopolyspora rosea</name>
    <dbReference type="NCBI Taxonomy" id="524884"/>
    <lineage>
        <taxon>Bacteria</taxon>
        <taxon>Bacillati</taxon>
        <taxon>Actinomycetota</taxon>
        <taxon>Actinomycetes</taxon>
        <taxon>Pseudonocardiales</taxon>
        <taxon>Pseudonocardiaceae</taxon>
        <taxon>Saccharopolyspora</taxon>
    </lineage>
</organism>
<dbReference type="Gene3D" id="1.10.730.10">
    <property type="entry name" value="Isoleucyl-tRNA Synthetase, Domain 1"/>
    <property type="match status" value="2"/>
</dbReference>
<dbReference type="Proteomes" id="UP001597018">
    <property type="component" value="Unassembled WGS sequence"/>
</dbReference>
<comment type="catalytic activity">
    <reaction evidence="8 9">
        <text>tRNA(Leu) + L-leucine + ATP = L-leucyl-tRNA(Leu) + AMP + diphosphate</text>
        <dbReference type="Rhea" id="RHEA:11688"/>
        <dbReference type="Rhea" id="RHEA-COMP:9613"/>
        <dbReference type="Rhea" id="RHEA-COMP:9622"/>
        <dbReference type="ChEBI" id="CHEBI:30616"/>
        <dbReference type="ChEBI" id="CHEBI:33019"/>
        <dbReference type="ChEBI" id="CHEBI:57427"/>
        <dbReference type="ChEBI" id="CHEBI:78442"/>
        <dbReference type="ChEBI" id="CHEBI:78494"/>
        <dbReference type="ChEBI" id="CHEBI:456215"/>
        <dbReference type="EC" id="6.1.1.4"/>
    </reaction>
</comment>
<sequence>MSGQADGSTTEEVPRFRYTAETAAEIEQRWQRRWEELGTFHAPNPAGALKGDVPEDKLFVQDMFPYPSGAGLHVGHPLGFIGTDVYARYNRMLGRNVLHTMGFDAFGLPAEQYAVQTGTHPRTTTERNIERYLRQIRRLGLGHDERRRIATTDIDFYRWTQWIFLQIFNAWYDAEADGGRGRARPIRELEAQFASGERTTPDGRPWSELTRAEQRKVLDSHRLAYLSEAPVNWAPGLGTVVANEEVTADGLTERGNFPVFRRNLKQWMMRITAYADRLVDDLDRLEWPEKVKTMQRNWIGRSHGANVRFELDRSAERVEVFTTRPDTLFGVTFMVLAPEHPLVDELTAEEWPADVDERWTGGASTPAEAVERYRRAASMKSELDRQENREKTGVFTGAWATNPADGRQIPVFIADYVLMGYGTGAVMAVPGEDQRDFDFAQVFGLPVVRTVQPPEDFEDGAYTGEGPRINSANPEAGLDLNGLGIEEAKKQIVSWLEEHGHGNGTVQYKLRDWLFARQRYWGEPFPIVYDSDGIPQALPEDQLPVVLPEVEDYSPRTFDPEDADSRPEPPLAKASDWAHVELDLGDGLRDYSRDTNVMPQWAGSCWYQLRYVDPENDERFVDPDNERYWMGKRPALHGADDPGGVDLYVGGVEHAVLHLLYSRFWHKVLYDLGFLSSEEPYRRLYNQGYIQAYAYTDSRGVYVPAEEVEERDGKFFHQGQEVNREYGKMGKSLKNSVSPDEMCDTYGADTLRLYEMSMGPLDASRPWSTKDVVGSHRFLQRLWRNVVDENTGELRVVEEQPDVEMLRALHKTIAGVREDYAELRFNTAVAKLIELNNRITKAYSASSGTPRVVVEPLVMMVAPMTPHLAEELWSRLGHERPLAHGPFPVPDEEYLVEDTVEYPIQINGKVRSRVVVPASADQDGVKAAALADEKIAAALDGKEPRKVIVVPGRLVNVVA</sequence>
<proteinExistence type="inferred from homology"/>
<feature type="domain" description="Methionyl/Leucyl tRNA synthetase" evidence="12">
    <location>
        <begin position="62"/>
        <end position="167"/>
    </location>
</feature>
<keyword evidence="6 9" id="KW-0648">Protein biosynthesis</keyword>
<evidence type="ECO:0000259" key="12">
    <source>
        <dbReference type="Pfam" id="PF09334"/>
    </source>
</evidence>
<dbReference type="Pfam" id="PF09334">
    <property type="entry name" value="tRNA-synt_1g"/>
    <property type="match status" value="1"/>
</dbReference>
<keyword evidence="2 9" id="KW-0963">Cytoplasm</keyword>
<evidence type="ECO:0000259" key="11">
    <source>
        <dbReference type="Pfam" id="PF08264"/>
    </source>
</evidence>
<protein>
    <recommendedName>
        <fullName evidence="9">Leucine--tRNA ligase</fullName>
        <ecNumber evidence="9">6.1.1.4</ecNumber>
    </recommendedName>
    <alternativeName>
        <fullName evidence="9">Leucyl-tRNA synthetase</fullName>
        <shortName evidence="9">LeuRS</shortName>
    </alternativeName>
</protein>
<dbReference type="SUPFAM" id="SSF52374">
    <property type="entry name" value="Nucleotidylyl transferase"/>
    <property type="match status" value="1"/>
</dbReference>
<keyword evidence="15" id="KW-1185">Reference proteome</keyword>
<keyword evidence="3 9" id="KW-0436">Ligase</keyword>
<evidence type="ECO:0000256" key="2">
    <source>
        <dbReference type="ARBA" id="ARBA00022490"/>
    </source>
</evidence>
<dbReference type="PANTHER" id="PTHR43740:SF2">
    <property type="entry name" value="LEUCINE--TRNA LIGASE, MITOCHONDRIAL"/>
    <property type="match status" value="1"/>
</dbReference>
<evidence type="ECO:0000256" key="10">
    <source>
        <dbReference type="RuleBase" id="RU363039"/>
    </source>
</evidence>
<dbReference type="InterPro" id="IPR025709">
    <property type="entry name" value="Leu_tRNA-synth_edit"/>
</dbReference>
<dbReference type="PANTHER" id="PTHR43740">
    <property type="entry name" value="LEUCYL-TRNA SYNTHETASE"/>
    <property type="match status" value="1"/>
</dbReference>
<name>A0ABW3FTP4_9PSEU</name>
<comment type="caution">
    <text evidence="14">The sequence shown here is derived from an EMBL/GenBank/DDBJ whole genome shotgun (WGS) entry which is preliminary data.</text>
</comment>
<dbReference type="Gene3D" id="3.90.740.10">
    <property type="entry name" value="Valyl/Leucyl/Isoleucyl-tRNA synthetase, editing domain"/>
    <property type="match status" value="1"/>
</dbReference>